<dbReference type="Proteomes" id="UP000294847">
    <property type="component" value="Chromosome 1"/>
</dbReference>
<organism evidence="1 2">
    <name type="scientific">Pyricularia oryzae</name>
    <name type="common">Rice blast fungus</name>
    <name type="synonym">Magnaporthe oryzae</name>
    <dbReference type="NCBI Taxonomy" id="318829"/>
    <lineage>
        <taxon>Eukaryota</taxon>
        <taxon>Fungi</taxon>
        <taxon>Dikarya</taxon>
        <taxon>Ascomycota</taxon>
        <taxon>Pezizomycotina</taxon>
        <taxon>Sordariomycetes</taxon>
        <taxon>Sordariomycetidae</taxon>
        <taxon>Magnaporthales</taxon>
        <taxon>Pyriculariaceae</taxon>
        <taxon>Pyricularia</taxon>
    </lineage>
</organism>
<evidence type="ECO:0000313" key="2">
    <source>
        <dbReference type="Proteomes" id="UP000294847"/>
    </source>
</evidence>
<reference evidence="1 2" key="1">
    <citation type="journal article" date="2019" name="Mol. Biol. Evol.">
        <title>Blast fungal genomes show frequent chromosomal changes, gene gains and losses, and effector gene turnover.</title>
        <authorList>
            <person name="Gomez Luciano L.B."/>
            <person name="Jason Tsai I."/>
            <person name="Chuma I."/>
            <person name="Tosa Y."/>
            <person name="Chen Y.H."/>
            <person name="Li J.Y."/>
            <person name="Li M.Y."/>
            <person name="Jade Lu M.Y."/>
            <person name="Nakayashiki H."/>
            <person name="Li W.H."/>
        </authorList>
    </citation>
    <scope>NUCLEOTIDE SEQUENCE [LARGE SCALE GENOMIC DNA]</scope>
    <source>
        <strain evidence="1">MZ5-1-6</strain>
    </source>
</reference>
<dbReference type="EMBL" id="CP034204">
    <property type="protein sequence ID" value="QBZ54952.1"/>
    <property type="molecule type" value="Genomic_DNA"/>
</dbReference>
<evidence type="ECO:0000313" key="1">
    <source>
        <dbReference type="EMBL" id="QBZ54952.1"/>
    </source>
</evidence>
<accession>A0A4P7N0T1</accession>
<name>A0A4P7N0T1_PYROR</name>
<dbReference type="AlphaFoldDB" id="A0A4P7N0T1"/>
<sequence>MRGTNYKIEASRIPNLRLNDPAGWKVAWRRSDAKITAAKTGRARPPNLGANLNPIVWIRLWRAAIKHSPSYRYRPARQLMQTIPNEMRGPSVKCVHGKKRQRVPGALYDKLTISDVETQINDETETLSARIDIEYN</sequence>
<gene>
    <name evidence="1" type="ORF">PoMZ_10666</name>
</gene>
<protein>
    <submittedName>
        <fullName evidence="1">Uncharacterized protein</fullName>
    </submittedName>
</protein>
<proteinExistence type="predicted"/>